<dbReference type="PANTHER" id="PTHR40124">
    <property type="match status" value="1"/>
</dbReference>
<dbReference type="AlphaFoldDB" id="A0A940N5A9"/>
<gene>
    <name evidence="3" type="ORF">J5Y10_25910</name>
</gene>
<accession>A0A940N5A9</accession>
<feature type="chain" id="PRO_5037326811" description="Polysaccharide lyase 14 domain-containing protein" evidence="1">
    <location>
        <begin position="26"/>
        <end position="272"/>
    </location>
</feature>
<evidence type="ECO:0000313" key="3">
    <source>
        <dbReference type="EMBL" id="MBP0496246.1"/>
    </source>
</evidence>
<organism evidence="3 4">
    <name type="scientific">Roseomonas indoligenes</name>
    <dbReference type="NCBI Taxonomy" id="2820811"/>
    <lineage>
        <taxon>Bacteria</taxon>
        <taxon>Pseudomonadati</taxon>
        <taxon>Pseudomonadota</taxon>
        <taxon>Alphaproteobacteria</taxon>
        <taxon>Acetobacterales</taxon>
        <taxon>Roseomonadaceae</taxon>
        <taxon>Roseomonas</taxon>
    </lineage>
</organism>
<dbReference type="RefSeq" id="WP_209377039.1">
    <property type="nucleotide sequence ID" value="NZ_JAGIZA010000031.1"/>
</dbReference>
<name>A0A940N5A9_9PROT</name>
<evidence type="ECO:0000256" key="1">
    <source>
        <dbReference type="SAM" id="SignalP"/>
    </source>
</evidence>
<keyword evidence="4" id="KW-1185">Reference proteome</keyword>
<sequence>MRDHGTWAGAAAVLAALLLAPPARADGPCGPAYPRRTPIDLSGAIAGGSARPLHAWGQANLQLLPAEDAGGPVLRVRYPAGSIDPGNARAPLGGAGFQLPVGPGAEARCLHYRLRFPEGFDFVRGGKLPGLYAGDAPRGCSKPELSAGFSARLMWRGNGAGELYLYAPDRAARCGDSIGRGSWSFPRGRWVSVAQEVVLNAPGQADGTVRIWIDGHPVLSHGGLLLRERAETRIAGLLFSTFFGGNDPSWASPLDQRAEFTDFGIWDPPAAR</sequence>
<dbReference type="EMBL" id="JAGIZA010000031">
    <property type="protein sequence ID" value="MBP0496246.1"/>
    <property type="molecule type" value="Genomic_DNA"/>
</dbReference>
<evidence type="ECO:0000313" key="4">
    <source>
        <dbReference type="Proteomes" id="UP000677537"/>
    </source>
</evidence>
<keyword evidence="1" id="KW-0732">Signal</keyword>
<comment type="caution">
    <text evidence="3">The sequence shown here is derived from an EMBL/GenBank/DDBJ whole genome shotgun (WGS) entry which is preliminary data.</text>
</comment>
<dbReference type="InterPro" id="IPR048958">
    <property type="entry name" value="Polysacc_lyase_14"/>
</dbReference>
<feature type="domain" description="Polysaccharide lyase 14" evidence="2">
    <location>
        <begin position="68"/>
        <end position="263"/>
    </location>
</feature>
<proteinExistence type="predicted"/>
<dbReference type="Pfam" id="PF21294">
    <property type="entry name" value="Polysacc_lyase_14"/>
    <property type="match status" value="1"/>
</dbReference>
<dbReference type="Proteomes" id="UP000677537">
    <property type="component" value="Unassembled WGS sequence"/>
</dbReference>
<evidence type="ECO:0000259" key="2">
    <source>
        <dbReference type="Pfam" id="PF21294"/>
    </source>
</evidence>
<reference evidence="3" key="1">
    <citation type="submission" date="2021-03" db="EMBL/GenBank/DDBJ databases">
        <authorList>
            <person name="So Y."/>
        </authorList>
    </citation>
    <scope>NUCLEOTIDE SEQUENCE</scope>
    <source>
        <strain evidence="3">SG15</strain>
    </source>
</reference>
<protein>
    <recommendedName>
        <fullName evidence="2">Polysaccharide lyase 14 domain-containing protein</fullName>
    </recommendedName>
</protein>
<dbReference type="PANTHER" id="PTHR40124:SF1">
    <property type="entry name" value="DISAGGREGATASE RELATED REPEAT PROTEIN"/>
    <property type="match status" value="1"/>
</dbReference>
<feature type="signal peptide" evidence="1">
    <location>
        <begin position="1"/>
        <end position="25"/>
    </location>
</feature>
<dbReference type="Gene3D" id="2.60.120.200">
    <property type="match status" value="1"/>
</dbReference>